<dbReference type="EMBL" id="LR824533">
    <property type="protein sequence ID" value="CAH1639750.1"/>
    <property type="molecule type" value="Genomic_DNA"/>
</dbReference>
<proteinExistence type="predicted"/>
<sequence length="209" mass="23680">MEDKNISNEIILNYELLKLTSVPSPATPKSSASHLSPNPTEPVSLCKCLLSPEPSKEEIISQRKKMMFSAVFRTESYLRERRIPELIRFLLTKILARERDPDSNVSTYLSNLLDDCMIFRAGLGVAPVLFEDRHLKAIINSFDPSQRGWLTVGQVRRAFMTLGLTPDDNLLDRTPTDIVFQSLKEKQELELFNLLAAGMKPLCDNESEP</sequence>
<organism evidence="1 2">
    <name type="scientific">Spodoptera littoralis</name>
    <name type="common">Egyptian cotton leafworm</name>
    <dbReference type="NCBI Taxonomy" id="7109"/>
    <lineage>
        <taxon>Eukaryota</taxon>
        <taxon>Metazoa</taxon>
        <taxon>Ecdysozoa</taxon>
        <taxon>Arthropoda</taxon>
        <taxon>Hexapoda</taxon>
        <taxon>Insecta</taxon>
        <taxon>Pterygota</taxon>
        <taxon>Neoptera</taxon>
        <taxon>Endopterygota</taxon>
        <taxon>Lepidoptera</taxon>
        <taxon>Glossata</taxon>
        <taxon>Ditrysia</taxon>
        <taxon>Noctuoidea</taxon>
        <taxon>Noctuidae</taxon>
        <taxon>Amphipyrinae</taxon>
        <taxon>Spodoptera</taxon>
    </lineage>
</organism>
<name>A0A9P0I4B0_SPOLI</name>
<protein>
    <recommendedName>
        <fullName evidence="3">EF-hand domain-containing protein</fullName>
    </recommendedName>
</protein>
<dbReference type="Proteomes" id="UP001153321">
    <property type="component" value="Chromosome 2"/>
</dbReference>
<evidence type="ECO:0008006" key="3">
    <source>
        <dbReference type="Google" id="ProtNLM"/>
    </source>
</evidence>
<gene>
    <name evidence="1" type="ORF">SPLIT_LOCUS5106</name>
</gene>
<dbReference type="PANTHER" id="PTHR21847">
    <property type="entry name" value="EF-HAND CALCIUM-BINDING DOMAIN-CONTAINING PROTEIN 10"/>
    <property type="match status" value="1"/>
</dbReference>
<evidence type="ECO:0000313" key="1">
    <source>
        <dbReference type="EMBL" id="CAH1639750.1"/>
    </source>
</evidence>
<accession>A0A9P0I4B0</accession>
<evidence type="ECO:0000313" key="2">
    <source>
        <dbReference type="Proteomes" id="UP001153321"/>
    </source>
</evidence>
<dbReference type="InterPro" id="IPR039879">
    <property type="entry name" value="EFC10"/>
</dbReference>
<keyword evidence="2" id="KW-1185">Reference proteome</keyword>
<dbReference type="PANTHER" id="PTHR21847:SF1">
    <property type="entry name" value="EF-HAND CALCIUM-BINDING DOMAIN-CONTAINING PROTEIN 10"/>
    <property type="match status" value="1"/>
</dbReference>
<dbReference type="AlphaFoldDB" id="A0A9P0I4B0"/>
<reference evidence="1" key="1">
    <citation type="submission" date="2022-02" db="EMBL/GenBank/DDBJ databases">
        <authorList>
            <person name="King R."/>
        </authorList>
    </citation>
    <scope>NUCLEOTIDE SEQUENCE</scope>
</reference>